<accession>X1VXK3</accession>
<organism evidence="2">
    <name type="scientific">marine sediment metagenome</name>
    <dbReference type="NCBI Taxonomy" id="412755"/>
    <lineage>
        <taxon>unclassified sequences</taxon>
        <taxon>metagenomes</taxon>
        <taxon>ecological metagenomes</taxon>
    </lineage>
</organism>
<dbReference type="AlphaFoldDB" id="X1VXK3"/>
<comment type="caution">
    <text evidence="2">The sequence shown here is derived from an EMBL/GenBank/DDBJ whole genome shotgun (WGS) entry which is preliminary data.</text>
</comment>
<feature type="non-terminal residue" evidence="2">
    <location>
        <position position="1"/>
    </location>
</feature>
<feature type="compositionally biased region" description="Polar residues" evidence="1">
    <location>
        <begin position="7"/>
        <end position="18"/>
    </location>
</feature>
<evidence type="ECO:0000313" key="2">
    <source>
        <dbReference type="EMBL" id="GAJ23791.1"/>
    </source>
</evidence>
<feature type="region of interest" description="Disordered" evidence="1">
    <location>
        <begin position="1"/>
        <end position="22"/>
    </location>
</feature>
<evidence type="ECO:0008006" key="3">
    <source>
        <dbReference type="Google" id="ProtNLM"/>
    </source>
</evidence>
<dbReference type="EMBL" id="BARW01037274">
    <property type="protein sequence ID" value="GAJ23791.1"/>
    <property type="molecule type" value="Genomic_DNA"/>
</dbReference>
<protein>
    <recommendedName>
        <fullName evidence="3">Bacterial Ig-like domain-containing protein</fullName>
    </recommendedName>
</protein>
<proteinExistence type="predicted"/>
<sequence length="114" mass="12160">LDVTAPTIGTPSVSPESQTIGSGTSITVTITDNTRVADAFVNVTYPNGAIGNYSIYQNKSGDSYSFSAQFSPIGSYSFHIAAEDPRNWAKSSTYQFSITEGTPPSLTGIIYDLY</sequence>
<name>X1VXK3_9ZZZZ</name>
<reference evidence="2" key="1">
    <citation type="journal article" date="2014" name="Front. Microbiol.">
        <title>High frequency of phylogenetically diverse reductive dehalogenase-homologous genes in deep subseafloor sedimentary metagenomes.</title>
        <authorList>
            <person name="Kawai M."/>
            <person name="Futagami T."/>
            <person name="Toyoda A."/>
            <person name="Takaki Y."/>
            <person name="Nishi S."/>
            <person name="Hori S."/>
            <person name="Arai W."/>
            <person name="Tsubouchi T."/>
            <person name="Morono Y."/>
            <person name="Uchiyama I."/>
            <person name="Ito T."/>
            <person name="Fujiyama A."/>
            <person name="Inagaki F."/>
            <person name="Takami H."/>
        </authorList>
    </citation>
    <scope>NUCLEOTIDE SEQUENCE</scope>
    <source>
        <strain evidence="2">Expedition CK06-06</strain>
    </source>
</reference>
<gene>
    <name evidence="2" type="ORF">S12H4_57595</name>
</gene>
<evidence type="ECO:0000256" key="1">
    <source>
        <dbReference type="SAM" id="MobiDB-lite"/>
    </source>
</evidence>